<protein>
    <submittedName>
        <fullName evidence="2">Uncharacterized protein</fullName>
    </submittedName>
</protein>
<feature type="transmembrane region" description="Helical" evidence="1">
    <location>
        <begin position="59"/>
        <end position="86"/>
    </location>
</feature>
<keyword evidence="1" id="KW-1133">Transmembrane helix</keyword>
<organism evidence="2 3">
    <name type="scientific">Nocardia iowensis</name>
    <dbReference type="NCBI Taxonomy" id="204891"/>
    <lineage>
        <taxon>Bacteria</taxon>
        <taxon>Bacillati</taxon>
        <taxon>Actinomycetota</taxon>
        <taxon>Actinomycetes</taxon>
        <taxon>Mycobacteriales</taxon>
        <taxon>Nocardiaceae</taxon>
        <taxon>Nocardia</taxon>
    </lineage>
</organism>
<evidence type="ECO:0000313" key="3">
    <source>
        <dbReference type="Proteomes" id="UP000694257"/>
    </source>
</evidence>
<reference evidence="2 3" key="1">
    <citation type="submission" date="2021-07" db="EMBL/GenBank/DDBJ databases">
        <title>Whole Genome Sequence of Nocardia Iowensis.</title>
        <authorList>
            <person name="Lamm A."/>
            <person name="Collins-Fairclough A.M."/>
            <person name="Bunk B."/>
            <person name="Sproer C."/>
        </authorList>
    </citation>
    <scope>NUCLEOTIDE SEQUENCE [LARGE SCALE GENOMIC DNA]</scope>
    <source>
        <strain evidence="2 3">NRRL 5646</strain>
    </source>
</reference>
<name>A0ABX8RXA7_NOCIO</name>
<feature type="transmembrane region" description="Helical" evidence="1">
    <location>
        <begin position="98"/>
        <end position="120"/>
    </location>
</feature>
<dbReference type="EMBL" id="CP078145">
    <property type="protein sequence ID" value="QXN94293.1"/>
    <property type="molecule type" value="Genomic_DNA"/>
</dbReference>
<keyword evidence="1" id="KW-0472">Membrane</keyword>
<dbReference type="Proteomes" id="UP000694257">
    <property type="component" value="Chromosome"/>
</dbReference>
<evidence type="ECO:0000313" key="2">
    <source>
        <dbReference type="EMBL" id="QXN94293.1"/>
    </source>
</evidence>
<dbReference type="RefSeq" id="WP_218476788.1">
    <property type="nucleotide sequence ID" value="NZ_BAABJN010000018.1"/>
</dbReference>
<gene>
    <name evidence="2" type="ORF">KV110_15270</name>
</gene>
<sequence length="123" mass="11916">MPDTSSTGGNAVALKAAIAGAVAAVVMVPLAAAIVAVVYRFPVPLAGYAHGFGGAGSAALGSLFYLVLGGAPVVAILGAAGGFVAARSARRGTGRVRVLVAAAVVALLAAITLAVLEFFIGPW</sequence>
<keyword evidence="1" id="KW-0812">Transmembrane</keyword>
<keyword evidence="3" id="KW-1185">Reference proteome</keyword>
<feature type="transmembrane region" description="Helical" evidence="1">
    <location>
        <begin position="12"/>
        <end position="39"/>
    </location>
</feature>
<evidence type="ECO:0000256" key="1">
    <source>
        <dbReference type="SAM" id="Phobius"/>
    </source>
</evidence>
<accession>A0ABX8RXA7</accession>
<proteinExistence type="predicted"/>